<dbReference type="Gene3D" id="2.60.120.380">
    <property type="match status" value="3"/>
</dbReference>
<evidence type="ECO:0000256" key="1">
    <source>
        <dbReference type="SAM" id="MobiDB-lite"/>
    </source>
</evidence>
<dbReference type="InterPro" id="IPR045474">
    <property type="entry name" value="GEVED"/>
</dbReference>
<gene>
    <name evidence="3" type="ORF">Poly59_02920</name>
</gene>
<dbReference type="InterPro" id="IPR024079">
    <property type="entry name" value="MetalloPept_cat_dom_sf"/>
</dbReference>
<dbReference type="EMBL" id="SJPX01000001">
    <property type="protein sequence ID" value="TWU57385.1"/>
    <property type="molecule type" value="Genomic_DNA"/>
</dbReference>
<dbReference type="SMART" id="SM00710">
    <property type="entry name" value="PbH1"/>
    <property type="match status" value="11"/>
</dbReference>
<comment type="caution">
    <text evidence="3">The sequence shown here is derived from an EMBL/GenBank/DDBJ whole genome shotgun (WGS) entry which is preliminary data.</text>
</comment>
<dbReference type="GO" id="GO:0008237">
    <property type="term" value="F:metallopeptidase activity"/>
    <property type="evidence" value="ECO:0007669"/>
    <property type="project" value="InterPro"/>
</dbReference>
<protein>
    <submittedName>
        <fullName evidence="3">Dockerin type I repeat protein</fullName>
    </submittedName>
</protein>
<feature type="compositionally biased region" description="Polar residues" evidence="1">
    <location>
        <begin position="12"/>
        <end position="26"/>
    </location>
</feature>
<organism evidence="3 4">
    <name type="scientific">Rubripirellula reticaptiva</name>
    <dbReference type="NCBI Taxonomy" id="2528013"/>
    <lineage>
        <taxon>Bacteria</taxon>
        <taxon>Pseudomonadati</taxon>
        <taxon>Planctomycetota</taxon>
        <taxon>Planctomycetia</taxon>
        <taxon>Pirellulales</taxon>
        <taxon>Pirellulaceae</taxon>
        <taxon>Rubripirellula</taxon>
    </lineage>
</organism>
<accession>A0A5C6F7Z4</accession>
<dbReference type="InterPro" id="IPR002105">
    <property type="entry name" value="Dockerin_1_rpt"/>
</dbReference>
<reference evidence="3 4" key="1">
    <citation type="submission" date="2019-02" db="EMBL/GenBank/DDBJ databases">
        <title>Deep-cultivation of Planctomycetes and their phenomic and genomic characterization uncovers novel biology.</title>
        <authorList>
            <person name="Wiegand S."/>
            <person name="Jogler M."/>
            <person name="Boedeker C."/>
            <person name="Pinto D."/>
            <person name="Vollmers J."/>
            <person name="Rivas-Marin E."/>
            <person name="Kohn T."/>
            <person name="Peeters S.H."/>
            <person name="Heuer A."/>
            <person name="Rast P."/>
            <person name="Oberbeckmann S."/>
            <person name="Bunk B."/>
            <person name="Jeske O."/>
            <person name="Meyerdierks A."/>
            <person name="Storesund J.E."/>
            <person name="Kallscheuer N."/>
            <person name="Luecker S."/>
            <person name="Lage O.M."/>
            <person name="Pohl T."/>
            <person name="Merkel B.J."/>
            <person name="Hornburger P."/>
            <person name="Mueller R.-W."/>
            <person name="Bruemmer F."/>
            <person name="Labrenz M."/>
            <person name="Spormann A.M."/>
            <person name="Op Den Camp H."/>
            <person name="Overmann J."/>
            <person name="Amann R."/>
            <person name="Jetten M.S.M."/>
            <person name="Mascher T."/>
            <person name="Medema M.H."/>
            <person name="Devos D.P."/>
            <person name="Kaster A.-K."/>
            <person name="Ovreas L."/>
            <person name="Rohde M."/>
            <person name="Galperin M.Y."/>
            <person name="Jogler C."/>
        </authorList>
    </citation>
    <scope>NUCLEOTIDE SEQUENCE [LARGE SCALE GENOMIC DNA]</scope>
    <source>
        <strain evidence="3 4">Poly59</strain>
    </source>
</reference>
<name>A0A5C6F7Z4_9BACT</name>
<dbReference type="Proteomes" id="UP000317977">
    <property type="component" value="Unassembled WGS sequence"/>
</dbReference>
<dbReference type="RefSeq" id="WP_146532295.1">
    <property type="nucleotide sequence ID" value="NZ_SJPX01000001.1"/>
</dbReference>
<evidence type="ECO:0000259" key="2">
    <source>
        <dbReference type="Pfam" id="PF20009"/>
    </source>
</evidence>
<dbReference type="Pfam" id="PF20009">
    <property type="entry name" value="GEVED"/>
    <property type="match status" value="1"/>
</dbReference>
<evidence type="ECO:0000313" key="3">
    <source>
        <dbReference type="EMBL" id="TWU57385.1"/>
    </source>
</evidence>
<sequence>MTLRDSLLRNGTRMSASENGSIPTAHTSKKSTDRLRQKRRRKDRRLLTETLEARQLLAGPDLIGIQPNEGALLKDGTELNVSPRELVFRFDDNADIDPSTLSAIRITRAGEDGVFESATATSDLGTSGQVLLEFRAVQSGSLGNGVQVVFTSSSRTGSSLPIITVADQVVTVNVNSNPGQPTRVQDLISSLNSNSAASQLVEAIQVSGPSQGDIGTKVPTGLTLTLVGANSAEAVTDFGTNGNIRVRVVSQLPGVDGRGTIVEIERRDFGGQANPVVVVTGSTIRVQLNSNAAFPSTAADFINAINTNPDASALILAVLQEGNINTTIGAGTTSIPSLTLSGVTDVVVEPGFVGLGDSSREVVFRFAEPLPNDLYQIDILGGGAFALRNVDGELFQDGVDLSRRFQINLGPKVVAVVPEPIRRDPITGALSPDIGKIEVHFNDDDLDKNLAETAGFYQLVFTRDTATNQDDVIVPLTNKPVYNNITNIVTLNYGRPLSRLPDPANAGQFLTGAVRLRVGTSEGLAAAPTVIPLVPGADQAGDTFNSAYNLDSQWTISATTTSATRLSGEIFNTDSYDLTLPGPNLPGTREIRPDDPSRLARTVPLDYLRNGADSVNGISVIQYDFAPSWQGDDPTTPGFDEDKTYFNIISEQQKQRVREVMSLYSEYLGISFVEVEGGLTSQAAISIAVGDLYGTVTDINNSGTVSSQGDIAVDTRDRNGDGIDDLGVMDFQDFDESIDDQFGGEFFRGSMFIVGQLLGYGYADDLPQPVTQSTSFIFTPGTDNEPAFPSVADIVNGQYLYRPDSTDIDLYKFTVASRGTISIESIAERLADPSLLDTTLRLYKLGSEGTYVEIAQNDDYFSNDSAIDIENLSAGSYMIGVSARGNNNYDPSIEGSGYGGLSEGNYELSIKFQPAATSGIRDAGNGTTSQALDGDGDNKAGGVFDFWFVPSDSNNTLYVDKAASATAGTIGTVGNPYREIDQAIAAAQPGDTIRVVGNGGTDGLVQTTLDNFSYQVGFGSNGLPLADGSSLNVPKDVHLVIESGAIIKLSGARLGVGSVSPLIDVSNSSLQVLGTPSIIGTNGLPARDATNQLIPGSVYFTSLNDRTIGMGNATVTSRAAQPGDWGGIDFRGDLDSADESRRNREDEGVFLNHIQYADMRFGGGAVSVGGQLVAISPIDMAETRPTIINSRIANSADAAIAATPDTFTETRFTEPSFQAGGAFTPDFTRVGPDIHGNVVIDNSINGLFIRVVTRTGDVVEKVTTTARFDDTDIPHVLTENLVIQGTPGGPILQSSAPSALLVRSQPAVTGNVPAGTYTYRITNVNAQGLESAASQNTAPVTLTSQGSVRLTQLPTTSAGTSFVSRRLYRATIDPTTGLPGEFRLVSQLNASNTFFTDSAATGSTLLSTATQVLRSRLDASLVIDPGTVLKIDGARIEARFGGNLTAEGTPSLPVVFTSLEDQRYGGGGTFDTNDRGDSGELNPGDWGGIYIGAASAANIDQAVIAGAGGSTRVEGGFASFNAIEVQQGRLRLANTRLEQNADGRGDLNGERVGRGDNGSATVFVRAATPVIVDNLFIDNEASALSFDVNSLSGTEVNDPGRASGLVDKSNVIGNSGPLVQGNVLSNNAINGMQIRGGELATAGVWDDIDIVHVVTESIEIPNQYIFGGLRLQSDTRGSLVVKFQSDAGENAGIVVGGSLATASQEFVDIADRIGGSLQVVGHPDFPVILTTLADDTAGAGFTLSGLPQMDTNNDGITGDDLASQSGDGFARFPFGAEVDRNITIDNDVDVNTVGYFEATPQAGHLTTAAGVTVTDELTGQILSNQDYFFDFATYVIVGTTVTRLSATTITQQPTLIGDDLVESRGTFTGANGEVTWIAQTEFRDGIAVMFSSLELVADDDTALGDVRVVNFLHPDVGVPGRENVYAIGTPGESDFRAVTYQINQRFGFGHGGYFEDDGTNQVNASYVGWGADIFANLETQIQANTQGFTPAGTINLTNLPSIVDARLGQVFGTGDVNTAFAWDVNPTGSSSKITSFVELLPDESSISNGSSVVESGLWNGVVIREAASDRNVAAIPEQEPVRSAFIDSNSIPSQSQFLGEIAPNEQSGDENRRLGFVVEGAISQRNDLDVYSFIGQSGTEVWLDIDQTGSQLDSVVELIDANGRVLASSNDSLLAETNDAALFTASGVNPDAARPLSVVTERLAVQQITISGDIQNATGGNLELSIPSDPSVVELSTTQFLQDPAGSIRGALENAYGVELGAIAATLLRRSGSQDYVIQLRFDSNFFIGRTVPHVTVTGSTITGATVTATNTNVLLDSQLQDAYSTNAKDAGMRIVLPGEAGTRNLYHVRVRSSNTTNPLDFATLNDTSRIHSGLSAGAYQLQIRLQETDEHAGTQMRLADVRYAVNGLQIIGQPLHSPLLGEDYEIDGDNDSLANAQALGYYSNSNGGASGPLQSDQLAKSFAGSLSSATDVDWYRFDINYENLTRGPNDPPLYFSTVFDLDYADGFARADMALYVFNEAGQLIYVGGDSNIADDLPGLPSSNNTNDLSRGSAGQQDPYIGAAEMAEGIYYVAVSNQSSVPLPLDQFFNPGSANPLLRLEPIDSVTRIAEDRIDSFGGGTATDPITPILFDDSSIVPYSLDDVVLYVNTGGDLRVVNPFTGQSYGSVGNFGTQLTEVAFRSNGELFAYSATNNNDFFYHRIDTGTAAVSAPLSTDAAIDLYRATAVIDAATGVITFTAGVVDEALVVQAISIAATNGFNTPTTERGFLVGERQNIDLISTNAGARYSDNILYSFDPDDGRADGTRFIFTNRLTGAGSNPFEIGQINTDRFDDPNFPTGTTVQEFYNVLGFKLPDQTGVNPGLADGDTFTIQNFETPTAQSVTFEFNSGPTLVAGDFDPATELVDGQFINIDGRIFEINTGQRISLAPAVAAGSTIRVEGQNGEAATFQFITTGRTTGNNIGIQLRDAAGQFKTADVLAIELATQINLAVGRVGATAVGTEVVFGGIVQPTFSTTGSGLSILGNTGLNNSAATAVNVLATATPNVLISRLAEVIRLAGIEVSASNDRLSLPGSTSVTVSPVALGQTLPPLQVLGETGVTTGNFEIPFRQGESAEVIAARIRSVINSASAILTNVEAVEPSGPSETVQITGGQFLGPNGDPASTANNVTASGSLVRSGVRLGGTVTGVEVVSGDNMYAVTNLGELYVITNSELRAIGNRGIGQLVDTATDLIGINFTALRSGPISYNDGELRETLFGITGNGDIYAFNTAGELQPVFANGQSMISTGISGALGLDFSTLGYNLWHTTTTRSADAGHGIDALDNGTRGATGGGSSLAFNLQGNFNGNYPNAVELPNATARQDGTPVDDTYNLPGGAKGVIQSKSFSLDGYSPDDEPTLYFNYFLNTDGVDSATGDRDALRVYVVSADGSQHLVASNNTARLIGDENDEFDDPAQTGQYNDTIDVETQQLFDNTGTWRQARVPLSSFAGQKEISLRIEFSTGGQSGTGTLALRTKSGEDLFHNQSFVISGETFSIDLSTAVGVPSGVQLATLYNDPAARSTLTIEGQVYVLNDGSRVINAGEISVPLFANSLPGSTLTGLSAAQIAEVLGQTVQLSPPPPAAPISGLRFTDPDDFVPATTAADNDTIVNAFALPYVGGSATFVGTGQLGYDANVGAYTNLASLPDAVPLNLADVDLVQLDVAAGTTIDVSIGNAGDFNMQTRVRFFESDGTPLLTGVVPNTGTFVSDIDRTVFIGISGLTNQDYDPATGDNQVNGSSPGTYEATIAVSVPNNVRIQSSGNLVEFGGLDNVVAEPASLFTVSGDTQVLGIPVVLSRFMSASEVAAVVQQVVADRFAGGAINSLPTNGSSILLPLLSIDDPGPFAEDSGRSGDAYGAGPVGGSRDNAFEGVYLDDFIIGFAERGEIATNSNVVDTAFVTDASPQFPLPNDPVSNLVTGSYQVEIRSGSEYVVSSTSSQFRTFDTNERLTNSRMITALPADQIRDGSSFSLNDGRSTIEFEFNLIEASNGVTPGRVQIPYTMLAVEPGSEQINSITGVPIAGSGTLRPQTAAEIAKLIVDAINRSDVQSLIDVTALVATGTNNSLTTVTNSAVINLFGDVIINDAGGALGAVDLGVLRGDNNRDRNGQGIILIENSRFLYNEEHGIAISHGLTANVAGQDTPSIVRYPRNLVELNTENLAPGVIIQSNVIAFNGTSGLQIDGVGLGVNDTAGDPVAFDRIVNNTIIGGSIVAGRQSPPQTFSGTLFPQGAISFADSVVSYLPNAGGSQPTSVFQDSAQALGSPDGNGRGPEPIDGTTTVSLGLGGSLTLQFDDNLLTGSGDSQPDLIVYETGAIESVKVEISRDGIKFENVGTLGGLTNLVDIDAYGFGTQDRFAFVRLTDLRQGGNSGASLGADIDAVGAISSVPVESYTAGGTGIELVGNAAPVLLNNVIANTEDGVIVDPINTMPILGGNTFYRNTNNVPTGVSVGQFAQELSDAEVIFVGAADLVFAPAAGAGIIDSSIDSLEDRPSLTTVKNPLGLPPSPILAPRLDVNGQLRIDDPNVETPSGLGERVFKDRGASDRGDLVGPRVVLLSPLAPNLGLSAGAVSVPAGSVPRYFEIQLIDGIAPADVTPGTGIDDRSVSNQSVLLLKDNVALIEGIDYRFGYNPSTNVIRLTPIAGVWEPDSTYVIRMIDSSDAIVAASAGASYIDGGVLSIRDLNGTTTNFEYETGITLTVPDGTIEANRGDGIQIAVFDGVNTITFELDNDQLFDSLNFQVPIPLAGNDALIAQAIANAVNASSLNLTANVSGTKVQFLGTNPLTTVVEESASIPITGQIGTAVGFGLQIPADGAAVADTIEDGQTFIVRRGSATAVTFELDNNGALDTPGAIAVSYPVGASLDQIADAIVRSVGGAGLGLSPSNAGSGRVFLGGDANYSLDLIGSTFTQLGLPGQVATLPIIIPIDQSASELSIVIADAINAAGLFGVTTSIVDSRVFVEGTSSTSGVGVVDTLTIRDEVGNLLQSNQANGRTELTIFVGGGFDYGDAPTPYSSLSVDGGPRHGIDTTLTLGQTVSADSDAKLPNADDDDGVSIGAVRGGFTSNVTVSINSSNAARSQFFLDAWFDWNDNGVFELSEVQRFGSVGTGRSVIANGINNLLINVPASAVVGEIYARFRLSEQDNLGSTGDAATGEVEDYSITVSNNPFQNPAGRFDVNASGIVTPLDALQIINAIDRNGKQNIRLDSLPLPTNLPQYPDVNGDGSVTALDALQVINQLARLPDTTGGSGELVGEGELTGFVQVASGVMASGATRLGDDAIAQAEANAAVSTVEAPVAKTSVFDSAAVVDLDSIVDSLAEDNVAARDEASEMSALDQLFAGF</sequence>
<feature type="region of interest" description="Disordered" evidence="1">
    <location>
        <begin position="4283"/>
        <end position="4309"/>
    </location>
</feature>
<proteinExistence type="predicted"/>
<dbReference type="OrthoDB" id="247526at2"/>
<dbReference type="InterPro" id="IPR006626">
    <property type="entry name" value="PbH1"/>
</dbReference>
<evidence type="ECO:0000313" key="4">
    <source>
        <dbReference type="Proteomes" id="UP000317977"/>
    </source>
</evidence>
<feature type="compositionally biased region" description="Polar residues" evidence="1">
    <location>
        <begin position="4283"/>
        <end position="4293"/>
    </location>
</feature>
<dbReference type="Pfam" id="PF00404">
    <property type="entry name" value="Dockerin_1"/>
    <property type="match status" value="1"/>
</dbReference>
<feature type="domain" description="GEVED" evidence="2">
    <location>
        <begin position="5113"/>
        <end position="5192"/>
    </location>
</feature>
<dbReference type="GO" id="GO:0004553">
    <property type="term" value="F:hydrolase activity, hydrolyzing O-glycosyl compounds"/>
    <property type="evidence" value="ECO:0007669"/>
    <property type="project" value="InterPro"/>
</dbReference>
<dbReference type="Gene3D" id="3.40.390.10">
    <property type="entry name" value="Collagenase (Catalytic Domain)"/>
    <property type="match status" value="1"/>
</dbReference>
<feature type="region of interest" description="Disordered" evidence="1">
    <location>
        <begin position="1"/>
        <end position="42"/>
    </location>
</feature>
<keyword evidence="4" id="KW-1185">Reference proteome</keyword>
<dbReference type="GO" id="GO:0000272">
    <property type="term" value="P:polysaccharide catabolic process"/>
    <property type="evidence" value="ECO:0007669"/>
    <property type="project" value="InterPro"/>
</dbReference>